<reference evidence="3" key="1">
    <citation type="journal article" date="2020" name="Cell Host Microbe">
        <title>Functional and Genomic Variation between Human-Derived Isolates of Lachnospiraceae Reveals Inter- and Intra-Species Diversity.</title>
        <authorList>
            <person name="Sorbara M.T."/>
            <person name="Littmann E.R."/>
            <person name="Fontana E."/>
            <person name="Moody T.U."/>
            <person name="Kohout C.E."/>
            <person name="Gjonbalaj M."/>
            <person name="Eaton V."/>
            <person name="Seok R."/>
            <person name="Leiner I.M."/>
            <person name="Pamer E.G."/>
        </authorList>
    </citation>
    <scope>NUCLEOTIDE SEQUENCE</scope>
    <source>
        <strain evidence="3">MSK.22.53</strain>
    </source>
</reference>
<protein>
    <submittedName>
        <fullName evidence="3">Acetyltransferase</fullName>
    </submittedName>
</protein>
<organism evidence="3 4">
    <name type="scientific">Mediterraneibacter gnavus</name>
    <name type="common">Ruminococcus gnavus</name>
    <dbReference type="NCBI Taxonomy" id="33038"/>
    <lineage>
        <taxon>Bacteria</taxon>
        <taxon>Bacillati</taxon>
        <taxon>Bacillota</taxon>
        <taxon>Clostridia</taxon>
        <taxon>Lachnospirales</taxon>
        <taxon>Lachnospiraceae</taxon>
        <taxon>Mediterraneibacter</taxon>
    </lineage>
</organism>
<dbReference type="CDD" id="cd03360">
    <property type="entry name" value="LbH_AT_putative"/>
    <property type="match status" value="1"/>
</dbReference>
<gene>
    <name evidence="3" type="ORF">G4958_12555</name>
</gene>
<name>A0AAJ3KJH4_MEDGN</name>
<evidence type="ECO:0000313" key="4">
    <source>
        <dbReference type="Proteomes" id="UP001296643"/>
    </source>
</evidence>
<dbReference type="InterPro" id="IPR041561">
    <property type="entry name" value="PglD_N"/>
</dbReference>
<accession>A0AAJ3KJH4</accession>
<dbReference type="InterPro" id="IPR020019">
    <property type="entry name" value="AcTrfase_PglD-like"/>
</dbReference>
<evidence type="ECO:0000259" key="2">
    <source>
        <dbReference type="Pfam" id="PF17836"/>
    </source>
</evidence>
<comment type="caution">
    <text evidence="3">The sequence shown here is derived from an EMBL/GenBank/DDBJ whole genome shotgun (WGS) entry which is preliminary data.</text>
</comment>
<dbReference type="EMBL" id="JAAIRM010000023">
    <property type="protein sequence ID" value="NSI20166.1"/>
    <property type="molecule type" value="Genomic_DNA"/>
</dbReference>
<reference evidence="3" key="2">
    <citation type="submission" date="2020-02" db="EMBL/GenBank/DDBJ databases">
        <authorList>
            <person name="Littmann E."/>
            <person name="Sorbara M."/>
        </authorList>
    </citation>
    <scope>NUCLEOTIDE SEQUENCE</scope>
    <source>
        <strain evidence="3">MSK.22.53</strain>
    </source>
</reference>
<evidence type="ECO:0000313" key="3">
    <source>
        <dbReference type="EMBL" id="NSI20166.1"/>
    </source>
</evidence>
<feature type="domain" description="PglD N-terminal" evidence="2">
    <location>
        <begin position="9"/>
        <end position="84"/>
    </location>
</feature>
<proteinExistence type="predicted"/>
<feature type="binding site" evidence="1">
    <location>
        <position position="72"/>
    </location>
    <ligand>
        <name>substrate</name>
    </ligand>
</feature>
<dbReference type="Proteomes" id="UP001296643">
    <property type="component" value="Unassembled WGS sequence"/>
</dbReference>
<evidence type="ECO:0000256" key="1">
    <source>
        <dbReference type="PIRSR" id="PIRSR620019-2"/>
    </source>
</evidence>
<dbReference type="PANTHER" id="PTHR43300:SF7">
    <property type="entry name" value="UDP-N-ACETYLBACILLOSAMINE N-ACETYLTRANSFERASE"/>
    <property type="match status" value="1"/>
</dbReference>
<dbReference type="PANTHER" id="PTHR43300">
    <property type="entry name" value="ACETYLTRANSFERASE"/>
    <property type="match status" value="1"/>
</dbReference>
<dbReference type="InterPro" id="IPR011004">
    <property type="entry name" value="Trimer_LpxA-like_sf"/>
</dbReference>
<dbReference type="InterPro" id="IPR050179">
    <property type="entry name" value="Trans_hexapeptide_repeat"/>
</dbReference>
<dbReference type="NCBIfam" id="TIGR03570">
    <property type="entry name" value="NeuD_NnaD"/>
    <property type="match status" value="1"/>
</dbReference>
<dbReference type="Gene3D" id="2.160.10.10">
    <property type="entry name" value="Hexapeptide repeat proteins"/>
    <property type="match status" value="1"/>
</dbReference>
<dbReference type="AlphaFoldDB" id="A0AAJ3KJH4"/>
<sequence>MKRGVKMEKLILIGAGGYAKSVIDSIDYFNYELVGFVDEYTNENRHLDIPILAASIDELKNPEKYVYFIAIGNNKNRKRWYDTLKKRKLRLINVVDRSAIVSSKATLGTGCFIGKFAVVNSKAVVGNDCIINTRALVEHGCLVSDHVNLSTNTVINGDVEVGTGSFIGSSSVTIGQLKIGEWSTVGAGAVVIEDVENGVTVAGVPAKVINKGAMLG</sequence>
<dbReference type="Gene3D" id="3.40.50.20">
    <property type="match status" value="1"/>
</dbReference>
<dbReference type="Pfam" id="PF17836">
    <property type="entry name" value="PglD_N"/>
    <property type="match status" value="1"/>
</dbReference>
<dbReference type="SUPFAM" id="SSF51161">
    <property type="entry name" value="Trimeric LpxA-like enzymes"/>
    <property type="match status" value="1"/>
</dbReference>